<organism evidence="1">
    <name type="scientific">Physcomitrium patens</name>
    <name type="common">Spreading-leaved earth moss</name>
    <name type="synonym">Physcomitrella patens</name>
    <dbReference type="NCBI Taxonomy" id="3218"/>
    <lineage>
        <taxon>Eukaryota</taxon>
        <taxon>Viridiplantae</taxon>
        <taxon>Streptophyta</taxon>
        <taxon>Embryophyta</taxon>
        <taxon>Bryophyta</taxon>
        <taxon>Bryophytina</taxon>
        <taxon>Bryopsida</taxon>
        <taxon>Funariidae</taxon>
        <taxon>Funariales</taxon>
        <taxon>Funariaceae</taxon>
        <taxon>Physcomitrium</taxon>
    </lineage>
</organism>
<dbReference type="AlphaFoldDB" id="A0A2K1IS23"/>
<dbReference type="Gramene" id="Pp3c21_14740V3.1">
    <property type="protein sequence ID" value="PAC:32914982.CDS.1"/>
    <property type="gene ID" value="Pp3c21_14740"/>
</dbReference>
<dbReference type="InParanoid" id="A0A2K1IS23"/>
<dbReference type="PaxDb" id="3218-PP1S167_163V6.1"/>
<dbReference type="Gramene" id="Pp3c21_14740V3.3">
    <property type="protein sequence ID" value="PAC:32914984.CDS.1"/>
    <property type="gene ID" value="Pp3c21_14740"/>
</dbReference>
<reference evidence="1 3" key="2">
    <citation type="journal article" date="2018" name="Plant J.">
        <title>The Physcomitrella patens chromosome-scale assembly reveals moss genome structure and evolution.</title>
        <authorList>
            <person name="Lang D."/>
            <person name="Ullrich K.K."/>
            <person name="Murat F."/>
            <person name="Fuchs J."/>
            <person name="Jenkins J."/>
            <person name="Haas F.B."/>
            <person name="Piednoel M."/>
            <person name="Gundlach H."/>
            <person name="Van Bel M."/>
            <person name="Meyberg R."/>
            <person name="Vives C."/>
            <person name="Morata J."/>
            <person name="Symeonidi A."/>
            <person name="Hiss M."/>
            <person name="Muchero W."/>
            <person name="Kamisugi Y."/>
            <person name="Saleh O."/>
            <person name="Blanc G."/>
            <person name="Decker E.L."/>
            <person name="van Gessel N."/>
            <person name="Grimwood J."/>
            <person name="Hayes R.D."/>
            <person name="Graham S.W."/>
            <person name="Gunter L.E."/>
            <person name="McDaniel S.F."/>
            <person name="Hoernstein S.N.W."/>
            <person name="Larsson A."/>
            <person name="Li F.W."/>
            <person name="Perroud P.F."/>
            <person name="Phillips J."/>
            <person name="Ranjan P."/>
            <person name="Rokshar D.S."/>
            <person name="Rothfels C.J."/>
            <person name="Schneider L."/>
            <person name="Shu S."/>
            <person name="Stevenson D.W."/>
            <person name="Thummler F."/>
            <person name="Tillich M."/>
            <person name="Villarreal Aguilar J.C."/>
            <person name="Widiez T."/>
            <person name="Wong G.K."/>
            <person name="Wymore A."/>
            <person name="Zhang Y."/>
            <person name="Zimmer A.D."/>
            <person name="Quatrano R.S."/>
            <person name="Mayer K.F.X."/>
            <person name="Goodstein D."/>
            <person name="Casacuberta J.M."/>
            <person name="Vandepoele K."/>
            <person name="Reski R."/>
            <person name="Cuming A.C."/>
            <person name="Tuskan G.A."/>
            <person name="Maumus F."/>
            <person name="Salse J."/>
            <person name="Schmutz J."/>
            <person name="Rensing S.A."/>
        </authorList>
    </citation>
    <scope>NUCLEOTIDE SEQUENCE [LARGE SCALE GENOMIC DNA]</scope>
    <source>
        <strain evidence="2 3">cv. Gransden 2004</strain>
    </source>
</reference>
<dbReference type="Gramene" id="Pp3c21_14740V3.2">
    <property type="protein sequence ID" value="PAC:32914983.CDS.1"/>
    <property type="gene ID" value="Pp3c21_14740"/>
</dbReference>
<gene>
    <name evidence="1" type="ORF">PHYPA_026183</name>
</gene>
<dbReference type="EMBL" id="ABEU02000021">
    <property type="protein sequence ID" value="PNR32058.1"/>
    <property type="molecule type" value="Genomic_DNA"/>
</dbReference>
<evidence type="ECO:0000313" key="2">
    <source>
        <dbReference type="EnsemblPlants" id="PAC:32914982.CDS.1"/>
    </source>
</evidence>
<dbReference type="Proteomes" id="UP000006727">
    <property type="component" value="Chromosome 21"/>
</dbReference>
<accession>A0A2K1IS23</accession>
<evidence type="ECO:0000313" key="3">
    <source>
        <dbReference type="Proteomes" id="UP000006727"/>
    </source>
</evidence>
<proteinExistence type="predicted"/>
<dbReference type="EnsemblPlants" id="Pp3c21_14740V3.1">
    <property type="protein sequence ID" value="PAC:32914982.CDS.1"/>
    <property type="gene ID" value="Pp3c21_14740"/>
</dbReference>
<protein>
    <submittedName>
        <fullName evidence="1 2">Uncharacterized protein</fullName>
    </submittedName>
</protein>
<sequence>MVGALPGLLHAYFLGCYVLPRSSRSHDIVEIITEMCLSMLLNFQGCNITDCWPQVNLYNDDIIQRGTSEKRPAPVRRSAIWLCWEHD</sequence>
<reference evidence="1 3" key="1">
    <citation type="journal article" date="2008" name="Science">
        <title>The Physcomitrella genome reveals evolutionary insights into the conquest of land by plants.</title>
        <authorList>
            <person name="Rensing S."/>
            <person name="Lang D."/>
            <person name="Zimmer A."/>
            <person name="Terry A."/>
            <person name="Salamov A."/>
            <person name="Shapiro H."/>
            <person name="Nishiyama T."/>
            <person name="Perroud P.-F."/>
            <person name="Lindquist E."/>
            <person name="Kamisugi Y."/>
            <person name="Tanahashi T."/>
            <person name="Sakakibara K."/>
            <person name="Fujita T."/>
            <person name="Oishi K."/>
            <person name="Shin-I T."/>
            <person name="Kuroki Y."/>
            <person name="Toyoda A."/>
            <person name="Suzuki Y."/>
            <person name="Hashimoto A."/>
            <person name="Yamaguchi K."/>
            <person name="Sugano A."/>
            <person name="Kohara Y."/>
            <person name="Fujiyama A."/>
            <person name="Anterola A."/>
            <person name="Aoki S."/>
            <person name="Ashton N."/>
            <person name="Barbazuk W.B."/>
            <person name="Barker E."/>
            <person name="Bennetzen J."/>
            <person name="Bezanilla M."/>
            <person name="Blankenship R."/>
            <person name="Cho S.H."/>
            <person name="Dutcher S."/>
            <person name="Estelle M."/>
            <person name="Fawcett J.A."/>
            <person name="Gundlach H."/>
            <person name="Hanada K."/>
            <person name="Heyl A."/>
            <person name="Hicks K.A."/>
            <person name="Hugh J."/>
            <person name="Lohr M."/>
            <person name="Mayer K."/>
            <person name="Melkozernov A."/>
            <person name="Murata T."/>
            <person name="Nelson D."/>
            <person name="Pils B."/>
            <person name="Prigge M."/>
            <person name="Reiss B."/>
            <person name="Renner T."/>
            <person name="Rombauts S."/>
            <person name="Rushton P."/>
            <person name="Sanderfoot A."/>
            <person name="Schween G."/>
            <person name="Shiu S.-H."/>
            <person name="Stueber K."/>
            <person name="Theodoulou F.L."/>
            <person name="Tu H."/>
            <person name="Van de Peer Y."/>
            <person name="Verrier P.J."/>
            <person name="Waters E."/>
            <person name="Wood A."/>
            <person name="Yang L."/>
            <person name="Cove D."/>
            <person name="Cuming A."/>
            <person name="Hasebe M."/>
            <person name="Lucas S."/>
            <person name="Mishler D.B."/>
            <person name="Reski R."/>
            <person name="Grigoriev I."/>
            <person name="Quatrano R.S."/>
            <person name="Boore J.L."/>
        </authorList>
    </citation>
    <scope>NUCLEOTIDE SEQUENCE [LARGE SCALE GENOMIC DNA]</scope>
    <source>
        <strain evidence="2 3">cv. Gransden 2004</strain>
    </source>
</reference>
<dbReference type="EnsemblPlants" id="Pp3c21_14740V3.2">
    <property type="protein sequence ID" value="PAC:32914983.CDS.1"/>
    <property type="gene ID" value="Pp3c21_14740"/>
</dbReference>
<evidence type="ECO:0000313" key="1">
    <source>
        <dbReference type="EMBL" id="PNR32058.1"/>
    </source>
</evidence>
<dbReference type="EnsemblPlants" id="Pp3c21_14740V3.3">
    <property type="protein sequence ID" value="PAC:32914984.CDS.1"/>
    <property type="gene ID" value="Pp3c21_14740"/>
</dbReference>
<keyword evidence="3" id="KW-1185">Reference proteome</keyword>
<reference evidence="2" key="3">
    <citation type="submission" date="2020-12" db="UniProtKB">
        <authorList>
            <consortium name="EnsemblPlants"/>
        </authorList>
    </citation>
    <scope>IDENTIFICATION</scope>
</reference>
<name>A0A2K1IS23_PHYPA</name>